<evidence type="ECO:0000313" key="2">
    <source>
        <dbReference type="EMBL" id="CAE0486807.1"/>
    </source>
</evidence>
<feature type="compositionally biased region" description="Polar residues" evidence="1">
    <location>
        <begin position="196"/>
        <end position="208"/>
    </location>
</feature>
<organism evidence="2">
    <name type="scientific">Dunaliella tertiolecta</name>
    <name type="common">Green alga</name>
    <dbReference type="NCBI Taxonomy" id="3047"/>
    <lineage>
        <taxon>Eukaryota</taxon>
        <taxon>Viridiplantae</taxon>
        <taxon>Chlorophyta</taxon>
        <taxon>core chlorophytes</taxon>
        <taxon>Chlorophyceae</taxon>
        <taxon>CS clade</taxon>
        <taxon>Chlamydomonadales</taxon>
        <taxon>Dunaliellaceae</taxon>
        <taxon>Dunaliella</taxon>
    </lineage>
</organism>
<feature type="compositionally biased region" description="Low complexity" evidence="1">
    <location>
        <begin position="82"/>
        <end position="107"/>
    </location>
</feature>
<gene>
    <name evidence="2" type="ORF">DTER00134_LOCUS1846</name>
</gene>
<reference evidence="2" key="1">
    <citation type="submission" date="2021-01" db="EMBL/GenBank/DDBJ databases">
        <authorList>
            <person name="Corre E."/>
            <person name="Pelletier E."/>
            <person name="Niang G."/>
            <person name="Scheremetjew M."/>
            <person name="Finn R."/>
            <person name="Kale V."/>
            <person name="Holt S."/>
            <person name="Cochrane G."/>
            <person name="Meng A."/>
            <person name="Brown T."/>
            <person name="Cohen L."/>
        </authorList>
    </citation>
    <scope>NUCLEOTIDE SEQUENCE</scope>
    <source>
        <strain evidence="2">CCMP1320</strain>
    </source>
</reference>
<dbReference type="EMBL" id="HBIP01003974">
    <property type="protein sequence ID" value="CAE0486807.1"/>
    <property type="molecule type" value="Transcribed_RNA"/>
</dbReference>
<name>A0A7S3QLS7_DUNTE</name>
<proteinExistence type="predicted"/>
<sequence length="354" mass="36619">MLKSSVADPGASPLNPPAKVISDDGTRRAEAPLQEALKPSLSVLTRPASALKPRSSSTAPYLLGSAFPAGASKRTGLSLDAPRSSVPNSSGSSPHTPSSPSMQEPQVQPSPPSSNNFGLGGPIRIQSSRSMRLKTKAGDEGCSKSADLAQQQSSPKAGAAGLALESARRRSALQASTAPLKATPHYQLTEPKVLSLSMSEPPSVSRKPSNVPIDQATEHPMVQPRTVSSSGASAEAPALASRLQLSKPHRGNVPEVGAARQPSKLGSRSSADEKAKPQPPPPQTSKQRSSSEPRQRSKLRKNSSTEPGGAPAANSARVGTKHVPARGKSILNIKAALGSAMASVLNPVMQTQRK</sequence>
<feature type="region of interest" description="Disordered" evidence="1">
    <location>
        <begin position="1"/>
        <end position="323"/>
    </location>
</feature>
<accession>A0A7S3QLS7</accession>
<protein>
    <submittedName>
        <fullName evidence="2">Uncharacterized protein</fullName>
    </submittedName>
</protein>
<feature type="compositionally biased region" description="Basic and acidic residues" evidence="1">
    <location>
        <begin position="21"/>
        <end position="30"/>
    </location>
</feature>
<dbReference type="AlphaFoldDB" id="A0A7S3QLS7"/>
<evidence type="ECO:0000256" key="1">
    <source>
        <dbReference type="SAM" id="MobiDB-lite"/>
    </source>
</evidence>